<dbReference type="EMBL" id="CP039347">
    <property type="protein sequence ID" value="QCD86964.1"/>
    <property type="molecule type" value="Genomic_DNA"/>
</dbReference>
<sequence>MGRDSSIMRCSPFCERQESRFFSFLLKRLLRTAVRVSATTLTFYLTRTPSASYVLVSDSRPPSLAPLGFSLAVRFVLEGIHPSLVYCFGYLHL</sequence>
<dbReference type="Proteomes" id="UP000501690">
    <property type="component" value="Linkage Group LG3"/>
</dbReference>
<evidence type="ECO:0000313" key="1">
    <source>
        <dbReference type="EMBL" id="QCD86964.1"/>
    </source>
</evidence>
<gene>
    <name evidence="1" type="ORF">DEO72_LG3g1495</name>
</gene>
<protein>
    <submittedName>
        <fullName evidence="1">Uncharacterized protein</fullName>
    </submittedName>
</protein>
<dbReference type="AlphaFoldDB" id="A0A4D6LFH3"/>
<evidence type="ECO:0000313" key="2">
    <source>
        <dbReference type="Proteomes" id="UP000501690"/>
    </source>
</evidence>
<organism evidence="1 2">
    <name type="scientific">Vigna unguiculata</name>
    <name type="common">Cowpea</name>
    <dbReference type="NCBI Taxonomy" id="3917"/>
    <lineage>
        <taxon>Eukaryota</taxon>
        <taxon>Viridiplantae</taxon>
        <taxon>Streptophyta</taxon>
        <taxon>Embryophyta</taxon>
        <taxon>Tracheophyta</taxon>
        <taxon>Spermatophyta</taxon>
        <taxon>Magnoliopsida</taxon>
        <taxon>eudicotyledons</taxon>
        <taxon>Gunneridae</taxon>
        <taxon>Pentapetalae</taxon>
        <taxon>rosids</taxon>
        <taxon>fabids</taxon>
        <taxon>Fabales</taxon>
        <taxon>Fabaceae</taxon>
        <taxon>Papilionoideae</taxon>
        <taxon>50 kb inversion clade</taxon>
        <taxon>NPAAA clade</taxon>
        <taxon>indigoferoid/millettioid clade</taxon>
        <taxon>Phaseoleae</taxon>
        <taxon>Vigna</taxon>
    </lineage>
</organism>
<keyword evidence="2" id="KW-1185">Reference proteome</keyword>
<accession>A0A4D6LFH3</accession>
<reference evidence="1 2" key="1">
    <citation type="submission" date="2019-04" db="EMBL/GenBank/DDBJ databases">
        <title>An improved genome assembly and genetic linkage map for asparagus bean, Vigna unguiculata ssp. sesquipedialis.</title>
        <authorList>
            <person name="Xia Q."/>
            <person name="Zhang R."/>
            <person name="Dong Y."/>
        </authorList>
    </citation>
    <scope>NUCLEOTIDE SEQUENCE [LARGE SCALE GENOMIC DNA]</scope>
    <source>
        <tissue evidence="1">Leaf</tissue>
    </source>
</reference>
<name>A0A4D6LFH3_VIGUN</name>
<proteinExistence type="predicted"/>